<dbReference type="RefSeq" id="WP_141603245.1">
    <property type="nucleotide sequence ID" value="NZ_JARMSC010000014.1"/>
</dbReference>
<feature type="compositionally biased region" description="Polar residues" evidence="1">
    <location>
        <begin position="312"/>
        <end position="321"/>
    </location>
</feature>
<sequence length="350" mass="39064">MDKFFDNIWVLRATAFILAILLFFYVKAELTDKNETTTSNNQVDIITDVPLEAYYDSENFIVTGLPETVDVTIEGPMQLVLQTKFKKDFKVFVDLRNLLIGEHRVTIQHENFSDKLKVTINPEVVDVVIEEKVSQEFKVEPEINSRSLADGYIIRSMSVEPSKVTITGAKSVIESISNVKATVSPPKEIKESFTQEANVRVLDGNLNRLDVSVEPQTVKVTVEVEEYSRRVPLTLKQTGAPPQGVVIHQLETDTKSVVLYGPKSIIDSLKSLVVEFDVSQVNRSGNFEVNLKLPKGATRINPDKIVVRANVSMTPTQSTETAVDETTSENPNNADGANDVNEDENHKINQ</sequence>
<dbReference type="AlphaFoldDB" id="A0A540UWD9"/>
<dbReference type="InterPro" id="IPR012505">
    <property type="entry name" value="YbbR"/>
</dbReference>
<dbReference type="PANTHER" id="PTHR37804">
    <property type="entry name" value="CDAA REGULATORY PROTEIN CDAR"/>
    <property type="match status" value="1"/>
</dbReference>
<proteinExistence type="predicted"/>
<comment type="caution">
    <text evidence="2">The sequence shown here is derived from an EMBL/GenBank/DDBJ whole genome shotgun (WGS) entry which is preliminary data.</text>
</comment>
<accession>A0A540UWD9</accession>
<dbReference type="EMBL" id="VIGD01000025">
    <property type="protein sequence ID" value="TQE88820.1"/>
    <property type="molecule type" value="Genomic_DNA"/>
</dbReference>
<dbReference type="OrthoDB" id="2960905at2"/>
<evidence type="ECO:0008006" key="4">
    <source>
        <dbReference type="Google" id="ProtNLM"/>
    </source>
</evidence>
<gene>
    <name evidence="2" type="ORF">FKZ59_13335</name>
</gene>
<dbReference type="Gene3D" id="2.170.120.30">
    <property type="match status" value="1"/>
</dbReference>
<evidence type="ECO:0000313" key="2">
    <source>
        <dbReference type="EMBL" id="TQE88820.1"/>
    </source>
</evidence>
<dbReference type="InterPro" id="IPR053154">
    <property type="entry name" value="c-di-AMP_regulator"/>
</dbReference>
<dbReference type="Proteomes" id="UP000315753">
    <property type="component" value="Unassembled WGS sequence"/>
</dbReference>
<organism evidence="2 3">
    <name type="scientific">Ureibacillus terrenus</name>
    <dbReference type="NCBI Taxonomy" id="118246"/>
    <lineage>
        <taxon>Bacteria</taxon>
        <taxon>Bacillati</taxon>
        <taxon>Bacillota</taxon>
        <taxon>Bacilli</taxon>
        <taxon>Bacillales</taxon>
        <taxon>Caryophanaceae</taxon>
        <taxon>Ureibacillus</taxon>
    </lineage>
</organism>
<evidence type="ECO:0000256" key="1">
    <source>
        <dbReference type="SAM" id="MobiDB-lite"/>
    </source>
</evidence>
<name>A0A540UWD9_9BACL</name>
<dbReference type="PANTHER" id="PTHR37804:SF1">
    <property type="entry name" value="CDAA REGULATORY PROTEIN CDAR"/>
    <property type="match status" value="1"/>
</dbReference>
<keyword evidence="3" id="KW-1185">Reference proteome</keyword>
<protein>
    <recommendedName>
        <fullName evidence="4">YbbR-like domain-containing protein</fullName>
    </recommendedName>
</protein>
<feature type="region of interest" description="Disordered" evidence="1">
    <location>
        <begin position="312"/>
        <end position="350"/>
    </location>
</feature>
<dbReference type="Gene3D" id="2.170.120.40">
    <property type="entry name" value="YbbR-like domain"/>
    <property type="match status" value="2"/>
</dbReference>
<reference evidence="2 3" key="1">
    <citation type="submission" date="2019-06" db="EMBL/GenBank/DDBJ databases">
        <title>Genome sequence of Ureibacillus terrenus.</title>
        <authorList>
            <person name="Maclea K.S."/>
            <person name="Simoes M."/>
        </authorList>
    </citation>
    <scope>NUCLEOTIDE SEQUENCE [LARGE SCALE GENOMIC DNA]</scope>
    <source>
        <strain evidence="2 3">ATCC BAA-384</strain>
    </source>
</reference>
<dbReference type="Pfam" id="PF07949">
    <property type="entry name" value="YbbR"/>
    <property type="match status" value="3"/>
</dbReference>
<evidence type="ECO:0000313" key="3">
    <source>
        <dbReference type="Proteomes" id="UP000315753"/>
    </source>
</evidence>